<dbReference type="AlphaFoldDB" id="A0A9W8L3H6"/>
<feature type="compositionally biased region" description="Polar residues" evidence="6">
    <location>
        <begin position="146"/>
        <end position="185"/>
    </location>
</feature>
<feature type="compositionally biased region" description="Polar residues" evidence="6">
    <location>
        <begin position="392"/>
        <end position="421"/>
    </location>
</feature>
<evidence type="ECO:0000313" key="8">
    <source>
        <dbReference type="EMBL" id="KAJ2685379.1"/>
    </source>
</evidence>
<dbReference type="GO" id="GO:0004674">
    <property type="term" value="F:protein serine/threonine kinase activity"/>
    <property type="evidence" value="ECO:0007669"/>
    <property type="project" value="UniProtKB-KW"/>
</dbReference>
<reference evidence="8" key="1">
    <citation type="submission" date="2022-07" db="EMBL/GenBank/DDBJ databases">
        <title>Phylogenomic reconstructions and comparative analyses of Kickxellomycotina fungi.</title>
        <authorList>
            <person name="Reynolds N.K."/>
            <person name="Stajich J.E."/>
            <person name="Barry K."/>
            <person name="Grigoriev I.V."/>
            <person name="Crous P."/>
            <person name="Smith M.E."/>
        </authorList>
    </citation>
    <scope>NUCLEOTIDE SEQUENCE</scope>
    <source>
        <strain evidence="8">CBS 109367</strain>
    </source>
</reference>
<feature type="region of interest" description="Disordered" evidence="6">
    <location>
        <begin position="450"/>
        <end position="656"/>
    </location>
</feature>
<evidence type="ECO:0000256" key="1">
    <source>
        <dbReference type="ARBA" id="ARBA00022527"/>
    </source>
</evidence>
<dbReference type="GO" id="GO:0033316">
    <property type="term" value="P:meiotic spindle assembly checkpoint signaling"/>
    <property type="evidence" value="ECO:0007669"/>
    <property type="project" value="TreeGrafter"/>
</dbReference>
<sequence length="1111" mass="121657">MSLYNSSFRSSERGSQQGSRSSRTPYSLASGKAEPVRKTFELSMDDDFDDKADMSDMDYEKTSRPTEYQPRVGGGDYAAEDRNGGPLYSRRGIRTHSYDEQAFAVTPSTEGVLGKLDSNGRGYERQNLVYDSGGHSALLTSDDRSQLSPEYRSTSTLELSQENEQATSHPSPATYRASQQSSDSTARVRFDSENQSEPVNDSTTTRALGSNDYAMAETPALKPPIHPAQGSTMTSRWKRRGRLGLAKPKRNDPSLPSEESTQDGDRESMDFGSNSPPKSHEFLGGSSISIDHKPLSSQRAQSPARSYLSGYGSIDSENSQRQSYVAMDEPVPEFESTFHTARSRYSKSPPDAHSGSAIAGRMPYESSAQNMAMDMSDVSMNSNPRSRPHSPNIDSATKAPTSAGSLSRTSLNDNSGSNGKQASEPRQAEGGDVKGYGSSDLARRLALSPLLGRTRPLGSSVGSASSESLGQRAELGTSPKEQIKRDSPHLQGPGLVRASTASSLEKRSSAYGDSAMQISTRFQQYEMRRKETSPQYRSPRERQRAMGGLVRSADTSMGSADSSRIEEAEQNRLDSYAPPEPKSSSRRLNSASSSVRVSDKPAVPAYDRRPEHHSVNSASPRQSARRVAVATDNNFEELRRGSASAVTDENAPNGVYGSGKSANMQAEAREESPYLSPAVVVEKPALQARYAEAVSQVVQQKKPAYSQPVLIPPQQAAQSQLQTNSQPKETALTTPQDQQQAVQSRAATDPKRMLVVHGCPYQKICIFGRGGSSKVYKVMTPNHEIYAIKRVSFSRADAQAIKGYINEITLLRKFEGSPYIIQLYDNEIIKERGLIHMVMEFGETDLANVLKRQGDQPLGMNTIRLYWEQMLKAVQVIHDERVVHADLKPANYLLVRGALKLIDFGIAKSISNDTTNINRDGQVGTVNYMSPEAIKETNTEGGGRLMKLGRASDIWSLGIILYQMCYGRTPFAQLSLYQKLASIPDSSFAIPFPRFMAGCNQVGKVNDPNADSSMTCPDGSPKIEVSPDLLQVMKGCLQRDPKKRMTIPELLADPLLCPISLKHALSSATSQLLTLLKRTPQVLDQWDVSASQNELVLSSLIKALHLQEQNK</sequence>
<dbReference type="FunFam" id="3.30.200.20:FF:000131">
    <property type="entry name" value="Dual specificity protein kinase TTK"/>
    <property type="match status" value="1"/>
</dbReference>
<dbReference type="FunFam" id="1.10.510.10:FF:000224">
    <property type="entry name" value="serine/threonine-protein kinase mph1 isoform X1"/>
    <property type="match status" value="1"/>
</dbReference>
<name>A0A9W8L3H6_9FUNG</name>
<dbReference type="Gene3D" id="3.30.200.20">
    <property type="entry name" value="Phosphorylase Kinase, domain 1"/>
    <property type="match status" value="1"/>
</dbReference>
<dbReference type="PROSITE" id="PS00108">
    <property type="entry name" value="PROTEIN_KINASE_ST"/>
    <property type="match status" value="1"/>
</dbReference>
<feature type="compositionally biased region" description="Basic and acidic residues" evidence="6">
    <location>
        <begin position="51"/>
        <end position="64"/>
    </location>
</feature>
<feature type="compositionally biased region" description="Low complexity" evidence="6">
    <location>
        <begin position="1"/>
        <end position="23"/>
    </location>
</feature>
<dbReference type="GO" id="GO:0004712">
    <property type="term" value="F:protein serine/threonine/tyrosine kinase activity"/>
    <property type="evidence" value="ECO:0007669"/>
    <property type="project" value="UniProtKB-EC"/>
</dbReference>
<dbReference type="CDD" id="cd14131">
    <property type="entry name" value="PKc_Mps1"/>
    <property type="match status" value="1"/>
</dbReference>
<feature type="compositionally biased region" description="Basic and acidic residues" evidence="6">
    <location>
        <begin position="563"/>
        <end position="572"/>
    </location>
</feature>
<keyword evidence="2 8" id="KW-0808">Transferase</keyword>
<dbReference type="GO" id="GO:0098813">
    <property type="term" value="P:nuclear chromosome segregation"/>
    <property type="evidence" value="ECO:0007669"/>
    <property type="project" value="UniProtKB-ARBA"/>
</dbReference>
<dbReference type="Proteomes" id="UP001151516">
    <property type="component" value="Unassembled WGS sequence"/>
</dbReference>
<dbReference type="GO" id="GO:0007094">
    <property type="term" value="P:mitotic spindle assembly checkpoint signaling"/>
    <property type="evidence" value="ECO:0007669"/>
    <property type="project" value="TreeGrafter"/>
</dbReference>
<dbReference type="InterPro" id="IPR008271">
    <property type="entry name" value="Ser/Thr_kinase_AS"/>
</dbReference>
<dbReference type="SMART" id="SM00220">
    <property type="entry name" value="S_TKc"/>
    <property type="match status" value="1"/>
</dbReference>
<feature type="region of interest" description="Disordered" evidence="6">
    <location>
        <begin position="107"/>
        <end position="437"/>
    </location>
</feature>
<dbReference type="Pfam" id="PF00069">
    <property type="entry name" value="Pkinase"/>
    <property type="match status" value="1"/>
</dbReference>
<organism evidence="8 9">
    <name type="scientific">Coemansia spiralis</name>
    <dbReference type="NCBI Taxonomy" id="417178"/>
    <lineage>
        <taxon>Eukaryota</taxon>
        <taxon>Fungi</taxon>
        <taxon>Fungi incertae sedis</taxon>
        <taxon>Zoopagomycota</taxon>
        <taxon>Kickxellomycotina</taxon>
        <taxon>Kickxellomycetes</taxon>
        <taxon>Kickxellales</taxon>
        <taxon>Kickxellaceae</taxon>
        <taxon>Coemansia</taxon>
    </lineage>
</organism>
<keyword evidence="1" id="KW-0723">Serine/threonine-protein kinase</keyword>
<dbReference type="InterPro" id="IPR000719">
    <property type="entry name" value="Prot_kinase_dom"/>
</dbReference>
<evidence type="ECO:0000256" key="6">
    <source>
        <dbReference type="SAM" id="MobiDB-lite"/>
    </source>
</evidence>
<proteinExistence type="predicted"/>
<keyword evidence="9" id="KW-1185">Reference proteome</keyword>
<dbReference type="Gene3D" id="1.10.510.10">
    <property type="entry name" value="Transferase(Phosphotransferase) domain 1"/>
    <property type="match status" value="1"/>
</dbReference>
<feature type="domain" description="Protein kinase" evidence="7">
    <location>
        <begin position="761"/>
        <end position="1056"/>
    </location>
</feature>
<dbReference type="PANTHER" id="PTHR22974:SF21">
    <property type="entry name" value="DUAL SPECIFICITY PROTEIN KINASE TTK"/>
    <property type="match status" value="1"/>
</dbReference>
<gene>
    <name evidence="8" type="primary">MPS1</name>
    <name evidence="8" type="ORF">IWW39_004310</name>
</gene>
<feature type="compositionally biased region" description="Polar residues" evidence="6">
    <location>
        <begin position="193"/>
        <end position="208"/>
    </location>
</feature>
<dbReference type="EMBL" id="JANBTX010000156">
    <property type="protein sequence ID" value="KAJ2685379.1"/>
    <property type="molecule type" value="Genomic_DNA"/>
</dbReference>
<dbReference type="PANTHER" id="PTHR22974">
    <property type="entry name" value="MIXED LINEAGE PROTEIN KINASE"/>
    <property type="match status" value="1"/>
</dbReference>
<accession>A0A9W8L3H6</accession>
<dbReference type="InterPro" id="IPR027084">
    <property type="entry name" value="Mps1_cat"/>
</dbReference>
<keyword evidence="5" id="KW-0067">ATP-binding</keyword>
<dbReference type="GO" id="GO:0005524">
    <property type="term" value="F:ATP binding"/>
    <property type="evidence" value="ECO:0007669"/>
    <property type="project" value="UniProtKB-KW"/>
</dbReference>
<evidence type="ECO:0000256" key="4">
    <source>
        <dbReference type="ARBA" id="ARBA00022777"/>
    </source>
</evidence>
<dbReference type="InterPro" id="IPR011009">
    <property type="entry name" value="Kinase-like_dom_sf"/>
</dbReference>
<comment type="caution">
    <text evidence="8">The sequence shown here is derived from an EMBL/GenBank/DDBJ whole genome shotgun (WGS) entry which is preliminary data.</text>
</comment>
<feature type="compositionally biased region" description="Low complexity" evidence="6">
    <location>
        <begin position="586"/>
        <end position="596"/>
    </location>
</feature>
<evidence type="ECO:0000259" key="7">
    <source>
        <dbReference type="PROSITE" id="PS50011"/>
    </source>
</evidence>
<feature type="compositionally biased region" description="Basic and acidic residues" evidence="6">
    <location>
        <begin position="526"/>
        <end position="544"/>
    </location>
</feature>
<feature type="compositionally biased region" description="Polar residues" evidence="6">
    <location>
        <begin position="715"/>
        <end position="746"/>
    </location>
</feature>
<dbReference type="GO" id="GO:0034501">
    <property type="term" value="P:protein localization to kinetochore"/>
    <property type="evidence" value="ECO:0007669"/>
    <property type="project" value="TreeGrafter"/>
</dbReference>
<dbReference type="EC" id="2.7.12.1" evidence="8"/>
<evidence type="ECO:0000256" key="3">
    <source>
        <dbReference type="ARBA" id="ARBA00022741"/>
    </source>
</evidence>
<feature type="compositionally biased region" description="Polar residues" evidence="6">
    <location>
        <begin position="295"/>
        <end position="304"/>
    </location>
</feature>
<dbReference type="PROSITE" id="PS50011">
    <property type="entry name" value="PROTEIN_KINASE_DOM"/>
    <property type="match status" value="1"/>
</dbReference>
<dbReference type="GO" id="GO:0000776">
    <property type="term" value="C:kinetochore"/>
    <property type="evidence" value="ECO:0007669"/>
    <property type="project" value="TreeGrafter"/>
</dbReference>
<dbReference type="OrthoDB" id="20524at2759"/>
<protein>
    <submittedName>
        <fullName evidence="8">Serine/threonine kinase mps1</fullName>
        <ecNumber evidence="8">2.7.12.1</ecNumber>
    </submittedName>
</protein>
<feature type="region of interest" description="Disordered" evidence="6">
    <location>
        <begin position="715"/>
        <end position="747"/>
    </location>
</feature>
<feature type="region of interest" description="Disordered" evidence="6">
    <location>
        <begin position="1"/>
        <end position="91"/>
    </location>
</feature>
<keyword evidence="4 8" id="KW-0418">Kinase</keyword>
<dbReference type="GO" id="GO:0005634">
    <property type="term" value="C:nucleus"/>
    <property type="evidence" value="ECO:0007669"/>
    <property type="project" value="TreeGrafter"/>
</dbReference>
<evidence type="ECO:0000256" key="5">
    <source>
        <dbReference type="ARBA" id="ARBA00022840"/>
    </source>
</evidence>
<feature type="compositionally biased region" description="Low complexity" evidence="6">
    <location>
        <begin position="458"/>
        <end position="470"/>
    </location>
</feature>
<dbReference type="SUPFAM" id="SSF56112">
    <property type="entry name" value="Protein kinase-like (PK-like)"/>
    <property type="match status" value="1"/>
</dbReference>
<evidence type="ECO:0000313" key="9">
    <source>
        <dbReference type="Proteomes" id="UP001151516"/>
    </source>
</evidence>
<keyword evidence="3" id="KW-0547">Nucleotide-binding</keyword>
<feature type="compositionally biased region" description="Polar residues" evidence="6">
    <location>
        <begin position="553"/>
        <end position="562"/>
    </location>
</feature>
<evidence type="ECO:0000256" key="2">
    <source>
        <dbReference type="ARBA" id="ARBA00022679"/>
    </source>
</evidence>